<evidence type="ECO:0000313" key="3">
    <source>
        <dbReference type="EMBL" id="TXS21826.1"/>
    </source>
</evidence>
<proteinExistence type="predicted"/>
<feature type="non-terminal residue" evidence="3">
    <location>
        <position position="1"/>
    </location>
</feature>
<dbReference type="EMBL" id="RDBM01000076">
    <property type="protein sequence ID" value="TXS21826.1"/>
    <property type="molecule type" value="Genomic_DNA"/>
</dbReference>
<dbReference type="Pfam" id="PF13246">
    <property type="entry name" value="Cation_ATPase"/>
    <property type="match status" value="1"/>
</dbReference>
<protein>
    <recommendedName>
        <fullName evidence="4">HAD family hydrolase</fullName>
    </recommendedName>
</protein>
<dbReference type="GO" id="GO:0000166">
    <property type="term" value="F:nucleotide binding"/>
    <property type="evidence" value="ECO:0007669"/>
    <property type="project" value="InterPro"/>
</dbReference>
<name>A0A652KDZ0_9ACTN</name>
<accession>A0A652KDZ0</accession>
<dbReference type="SUPFAM" id="SSF81660">
    <property type="entry name" value="Metal cation-transporting ATPase, ATP-binding domain N"/>
    <property type="match status" value="1"/>
</dbReference>
<dbReference type="PANTHER" id="PTHR24093:SF128">
    <property type="entry name" value="MAGNESIUM-TRANSPORTING ATPASE, P-TYPE 1"/>
    <property type="match status" value="1"/>
</dbReference>
<organism evidence="3">
    <name type="scientific">Streptomyces sp. gb1(2016)</name>
    <dbReference type="NCBI Taxonomy" id="1828321"/>
    <lineage>
        <taxon>Bacteria</taxon>
        <taxon>Bacillati</taxon>
        <taxon>Actinomycetota</taxon>
        <taxon>Actinomycetes</taxon>
        <taxon>Kitasatosporales</taxon>
        <taxon>Streptomycetaceae</taxon>
        <taxon>Streptomyces</taxon>
    </lineage>
</organism>
<evidence type="ECO:0008006" key="4">
    <source>
        <dbReference type="Google" id="ProtNLM"/>
    </source>
</evidence>
<dbReference type="PANTHER" id="PTHR24093">
    <property type="entry name" value="CATION TRANSPORTING ATPASE"/>
    <property type="match status" value="1"/>
</dbReference>
<evidence type="ECO:0000256" key="1">
    <source>
        <dbReference type="ARBA" id="ARBA00022842"/>
    </source>
</evidence>
<keyword evidence="1" id="KW-0460">Magnesium</keyword>
<gene>
    <name evidence="3" type="ORF">EAO74_37110</name>
</gene>
<evidence type="ECO:0000256" key="2">
    <source>
        <dbReference type="SAM" id="MobiDB-lite"/>
    </source>
</evidence>
<dbReference type="InterPro" id="IPR023299">
    <property type="entry name" value="ATPase_P-typ_cyto_dom_N"/>
</dbReference>
<comment type="caution">
    <text evidence="3">The sequence shown here is derived from an EMBL/GenBank/DDBJ whole genome shotgun (WGS) entry which is preliminary data.</text>
</comment>
<dbReference type="GO" id="GO:0019829">
    <property type="term" value="F:ATPase-coupled monoatomic cation transmembrane transporter activity"/>
    <property type="evidence" value="ECO:0007669"/>
    <property type="project" value="TreeGrafter"/>
</dbReference>
<dbReference type="Gene3D" id="3.40.50.1000">
    <property type="entry name" value="HAD superfamily/HAD-like"/>
    <property type="match status" value="1"/>
</dbReference>
<dbReference type="SUPFAM" id="SSF56784">
    <property type="entry name" value="HAD-like"/>
    <property type="match status" value="1"/>
</dbReference>
<feature type="non-terminal residue" evidence="3">
    <location>
        <position position="308"/>
    </location>
</feature>
<reference evidence="3" key="1">
    <citation type="submission" date="2018-10" db="EMBL/GenBank/DDBJ databases">
        <authorList>
            <person name="Hariharan J."/>
            <person name="Choudoir M.J."/>
            <person name="Diebold P."/>
            <person name="Panke-Buisse K."/>
            <person name="Campbell A.N."/>
            <person name="Buckley D.H."/>
        </authorList>
    </citation>
    <scope>NUCLEOTIDE SEQUENCE</scope>
    <source>
        <strain evidence="3">Gb1</strain>
    </source>
</reference>
<dbReference type="InterPro" id="IPR023214">
    <property type="entry name" value="HAD_sf"/>
</dbReference>
<dbReference type="GO" id="GO:0005886">
    <property type="term" value="C:plasma membrane"/>
    <property type="evidence" value="ECO:0007669"/>
    <property type="project" value="TreeGrafter"/>
</dbReference>
<sequence length="308" mass="32441">QLADHEVGRLQGHPARQVRAGGAPEMGVHAAEQRVVVEHLLEVRDDPFPVHGVPGEAAAELVVDPAVGHGRAAVGGHLQGALTQDRPVLHRALDAWGRPDTEVLRWAGVNAWWTLQLADLPAPDALDEAILDAVGEDAPSAYEGVAALPFDPVRRLSTAVVRRPGRLGLHTMVVKGAVEAVIERCALAEDERARLLALAAREAHGGLRLLAVATAERPARSRAFTTADERGLTLLGFVALRDALAPTAADALEVFADRGVAVKILTGDHPGTAARACRDLGLDPGAVLCADTIEGVTDDELADLARRT</sequence>
<dbReference type="InterPro" id="IPR036412">
    <property type="entry name" value="HAD-like_sf"/>
</dbReference>
<dbReference type="Gene3D" id="3.40.1110.10">
    <property type="entry name" value="Calcium-transporting ATPase, cytoplasmic domain N"/>
    <property type="match status" value="1"/>
</dbReference>
<dbReference type="AlphaFoldDB" id="A0A652KDZ0"/>
<feature type="region of interest" description="Disordered" evidence="2">
    <location>
        <begin position="1"/>
        <end position="22"/>
    </location>
</feature>